<dbReference type="GO" id="GO:0009279">
    <property type="term" value="C:cell outer membrane"/>
    <property type="evidence" value="ECO:0007669"/>
    <property type="project" value="UniProtKB-SubCell"/>
</dbReference>
<evidence type="ECO:0000256" key="5">
    <source>
        <dbReference type="ARBA" id="ARBA00022692"/>
    </source>
</evidence>
<evidence type="ECO:0000256" key="4">
    <source>
        <dbReference type="ARBA" id="ARBA00022496"/>
    </source>
</evidence>
<dbReference type="GO" id="GO:0015344">
    <property type="term" value="F:siderophore uptake transmembrane transporter activity"/>
    <property type="evidence" value="ECO:0007669"/>
    <property type="project" value="TreeGrafter"/>
</dbReference>
<sequence length="84" mass="9635">MSKRPKFERFGEGYLGYGSFNHKEAGIDVGDTLDADKTLAYRFTGNVQDSDREYDHSKNDKQFFMGGLTWNRRHTPPRPSSSTI</sequence>
<evidence type="ECO:0000256" key="8">
    <source>
        <dbReference type="ARBA" id="ARBA00023065"/>
    </source>
</evidence>
<dbReference type="EMBL" id="RXHI01000002">
    <property type="protein sequence ID" value="RUA23183.1"/>
    <property type="molecule type" value="Genomic_DNA"/>
</dbReference>
<gene>
    <name evidence="12" type="ORF">DSL92_01165</name>
</gene>
<keyword evidence="3" id="KW-1134">Transmembrane beta strand</keyword>
<dbReference type="PANTHER" id="PTHR32552">
    <property type="entry name" value="FERRICHROME IRON RECEPTOR-RELATED"/>
    <property type="match status" value="1"/>
</dbReference>
<accession>A0A3S0NHT0</accession>
<feature type="region of interest" description="Disordered" evidence="11">
    <location>
        <begin position="65"/>
        <end position="84"/>
    </location>
</feature>
<evidence type="ECO:0000256" key="1">
    <source>
        <dbReference type="ARBA" id="ARBA00004571"/>
    </source>
</evidence>
<proteinExistence type="predicted"/>
<evidence type="ECO:0000313" key="12">
    <source>
        <dbReference type="EMBL" id="RUA23183.1"/>
    </source>
</evidence>
<keyword evidence="7" id="KW-0408">Iron</keyword>
<evidence type="ECO:0000256" key="6">
    <source>
        <dbReference type="ARBA" id="ARBA00022729"/>
    </source>
</evidence>
<comment type="caution">
    <text evidence="12">The sequence shown here is derived from an EMBL/GenBank/DDBJ whole genome shotgun (WGS) entry which is preliminary data.</text>
</comment>
<dbReference type="InterPro" id="IPR039426">
    <property type="entry name" value="TonB-dep_rcpt-like"/>
</dbReference>
<dbReference type="InterPro" id="IPR036942">
    <property type="entry name" value="Beta-barrel_TonB_sf"/>
</dbReference>
<keyword evidence="10" id="KW-0998">Cell outer membrane</keyword>
<keyword evidence="8" id="KW-0406">Ion transport</keyword>
<evidence type="ECO:0000256" key="11">
    <source>
        <dbReference type="SAM" id="MobiDB-lite"/>
    </source>
</evidence>
<keyword evidence="5" id="KW-0812">Transmembrane</keyword>
<evidence type="ECO:0000256" key="2">
    <source>
        <dbReference type="ARBA" id="ARBA00022448"/>
    </source>
</evidence>
<reference evidence="12" key="1">
    <citation type="submission" date="2018-12" db="EMBL/GenBank/DDBJ databases">
        <authorList>
            <person name="Jadhav K."/>
            <person name="Kushwaha B."/>
            <person name="Jadhav I."/>
        </authorList>
    </citation>
    <scope>NUCLEOTIDE SEQUENCE [LARGE SCALE GENOMIC DNA]</scope>
    <source>
        <strain evidence="12">SBS 10</strain>
    </source>
</reference>
<dbReference type="Gene3D" id="2.40.170.20">
    <property type="entry name" value="TonB-dependent receptor, beta-barrel domain"/>
    <property type="match status" value="1"/>
</dbReference>
<keyword evidence="9" id="KW-0472">Membrane</keyword>
<dbReference type="PANTHER" id="PTHR32552:SF68">
    <property type="entry name" value="FERRICHROME OUTER MEMBRANE TRANSPORTER_PHAGE RECEPTOR"/>
    <property type="match status" value="1"/>
</dbReference>
<name>A0A3S0NHT0_9GAMM</name>
<comment type="subcellular location">
    <subcellularLocation>
        <location evidence="1">Cell outer membrane</location>
        <topology evidence="1">Multi-pass membrane protein</topology>
    </subcellularLocation>
</comment>
<evidence type="ECO:0000256" key="10">
    <source>
        <dbReference type="ARBA" id="ARBA00023237"/>
    </source>
</evidence>
<evidence type="ECO:0000256" key="7">
    <source>
        <dbReference type="ARBA" id="ARBA00023004"/>
    </source>
</evidence>
<dbReference type="AlphaFoldDB" id="A0A3S0NHT0"/>
<keyword evidence="4" id="KW-0410">Iron transport</keyword>
<evidence type="ECO:0000256" key="9">
    <source>
        <dbReference type="ARBA" id="ARBA00023136"/>
    </source>
</evidence>
<protein>
    <submittedName>
        <fullName evidence="12">Uncharacterized protein</fullName>
    </submittedName>
</protein>
<organism evidence="12">
    <name type="scientific">Billgrantia gudaonensis</name>
    <dbReference type="NCBI Taxonomy" id="376427"/>
    <lineage>
        <taxon>Bacteria</taxon>
        <taxon>Pseudomonadati</taxon>
        <taxon>Pseudomonadota</taxon>
        <taxon>Gammaproteobacteria</taxon>
        <taxon>Oceanospirillales</taxon>
        <taxon>Halomonadaceae</taxon>
        <taxon>Billgrantia</taxon>
    </lineage>
</organism>
<evidence type="ECO:0000256" key="3">
    <source>
        <dbReference type="ARBA" id="ARBA00022452"/>
    </source>
</evidence>
<dbReference type="SUPFAM" id="SSF56935">
    <property type="entry name" value="Porins"/>
    <property type="match status" value="1"/>
</dbReference>
<keyword evidence="6" id="KW-0732">Signal</keyword>
<keyword evidence="2" id="KW-0813">Transport</keyword>